<organism evidence="1 2">
    <name type="scientific">Anaerosporobacter mobilis DSM 15930</name>
    <dbReference type="NCBI Taxonomy" id="1120996"/>
    <lineage>
        <taxon>Bacteria</taxon>
        <taxon>Bacillati</taxon>
        <taxon>Bacillota</taxon>
        <taxon>Clostridia</taxon>
        <taxon>Lachnospirales</taxon>
        <taxon>Lachnospiraceae</taxon>
        <taxon>Anaerosporobacter</taxon>
    </lineage>
</organism>
<evidence type="ECO:0000313" key="2">
    <source>
        <dbReference type="Proteomes" id="UP000184038"/>
    </source>
</evidence>
<gene>
    <name evidence="1" type="ORF">SAMN02746066_04110</name>
</gene>
<sequence>MTSVKIKLNQSAIKKLQQQLELQAGGNTMPPLTRDADKMICCLYKEYLTRRDHGISKRDSKRFTNEYFKSDIVLSKWQYTDISDTKMELGQKKYLHVYIGDEFELDDNAIVYMENRFKNDLTEVIDIVSKFIP</sequence>
<evidence type="ECO:0000313" key="1">
    <source>
        <dbReference type="EMBL" id="SHM96072.1"/>
    </source>
</evidence>
<reference evidence="1 2" key="1">
    <citation type="submission" date="2016-11" db="EMBL/GenBank/DDBJ databases">
        <authorList>
            <person name="Jaros S."/>
            <person name="Januszkiewicz K."/>
            <person name="Wedrychowicz H."/>
        </authorList>
    </citation>
    <scope>NUCLEOTIDE SEQUENCE [LARGE SCALE GENOMIC DNA]</scope>
    <source>
        <strain evidence="1 2">DSM 15930</strain>
    </source>
</reference>
<dbReference type="OrthoDB" id="2062373at2"/>
<dbReference type="STRING" id="1120996.SAMN02746066_04110"/>
<keyword evidence="2" id="KW-1185">Reference proteome</keyword>
<dbReference type="AlphaFoldDB" id="A0A1M7MY02"/>
<protein>
    <submittedName>
        <fullName evidence="1">Uncharacterized protein</fullName>
    </submittedName>
</protein>
<proteinExistence type="predicted"/>
<dbReference type="Proteomes" id="UP000184038">
    <property type="component" value="Unassembled WGS sequence"/>
</dbReference>
<name>A0A1M7MY02_9FIRM</name>
<accession>A0A1M7MY02</accession>
<dbReference type="EMBL" id="FRCP01000023">
    <property type="protein sequence ID" value="SHM96072.1"/>
    <property type="molecule type" value="Genomic_DNA"/>
</dbReference>
<dbReference type="RefSeq" id="WP_084139399.1">
    <property type="nucleotide sequence ID" value="NZ_FRCP01000023.1"/>
</dbReference>